<dbReference type="PANTHER" id="PTHR32063:SF33">
    <property type="entry name" value="RND SUPERFAMILY EFFLUX PUMP PERMEASE COMPONENT"/>
    <property type="match status" value="1"/>
</dbReference>
<organism evidence="2">
    <name type="scientific">marine sediment metagenome</name>
    <dbReference type="NCBI Taxonomy" id="412755"/>
    <lineage>
        <taxon>unclassified sequences</taxon>
        <taxon>metagenomes</taxon>
        <taxon>ecological metagenomes</taxon>
    </lineage>
</organism>
<feature type="transmembrane region" description="Helical" evidence="1">
    <location>
        <begin position="121"/>
        <end position="139"/>
    </location>
</feature>
<proteinExistence type="predicted"/>
<dbReference type="GO" id="GO:0042910">
    <property type="term" value="F:xenobiotic transmembrane transporter activity"/>
    <property type="evidence" value="ECO:0007669"/>
    <property type="project" value="TreeGrafter"/>
</dbReference>
<comment type="caution">
    <text evidence="2">The sequence shown here is derived from an EMBL/GenBank/DDBJ whole genome shotgun (WGS) entry which is preliminary data.</text>
</comment>
<evidence type="ECO:0000313" key="2">
    <source>
        <dbReference type="EMBL" id="GAH96224.1"/>
    </source>
</evidence>
<feature type="non-terminal residue" evidence="2">
    <location>
        <position position="1"/>
    </location>
</feature>
<name>X1L1A3_9ZZZZ</name>
<dbReference type="GO" id="GO:0005886">
    <property type="term" value="C:plasma membrane"/>
    <property type="evidence" value="ECO:0007669"/>
    <property type="project" value="TreeGrafter"/>
</dbReference>
<dbReference type="AlphaFoldDB" id="X1L1A3"/>
<dbReference type="InterPro" id="IPR001036">
    <property type="entry name" value="Acrflvin-R"/>
</dbReference>
<keyword evidence="1" id="KW-0472">Membrane</keyword>
<dbReference type="PANTHER" id="PTHR32063">
    <property type="match status" value="1"/>
</dbReference>
<keyword evidence="1" id="KW-0812">Transmembrane</keyword>
<dbReference type="EMBL" id="BARV01001440">
    <property type="protein sequence ID" value="GAH96224.1"/>
    <property type="molecule type" value="Genomic_DNA"/>
</dbReference>
<gene>
    <name evidence="2" type="ORF">S06H3_04180</name>
</gene>
<sequence>YYGTNATSIETSDEKLNFRVKVDDAFQKDKKFLLQLLILSQQGRLIRLGDVAGITSRESNANINHYDGARAVTVTANVDEEIITSSQITHMVMEEFSDVSKRFPDTYLEVGGEAKETMMSLADLALAFAVALLLIYIHHI</sequence>
<reference evidence="2" key="1">
    <citation type="journal article" date="2014" name="Front. Microbiol.">
        <title>High frequency of phylogenetically diverse reductive dehalogenase-homologous genes in deep subseafloor sedimentary metagenomes.</title>
        <authorList>
            <person name="Kawai M."/>
            <person name="Futagami T."/>
            <person name="Toyoda A."/>
            <person name="Takaki Y."/>
            <person name="Nishi S."/>
            <person name="Hori S."/>
            <person name="Arai W."/>
            <person name="Tsubouchi T."/>
            <person name="Morono Y."/>
            <person name="Uchiyama I."/>
            <person name="Ito T."/>
            <person name="Fujiyama A."/>
            <person name="Inagaki F."/>
            <person name="Takami H."/>
        </authorList>
    </citation>
    <scope>NUCLEOTIDE SEQUENCE</scope>
    <source>
        <strain evidence="2">Expedition CK06-06</strain>
    </source>
</reference>
<evidence type="ECO:0000256" key="1">
    <source>
        <dbReference type="SAM" id="Phobius"/>
    </source>
</evidence>
<dbReference type="Pfam" id="PF00873">
    <property type="entry name" value="ACR_tran"/>
    <property type="match status" value="1"/>
</dbReference>
<accession>X1L1A3</accession>
<keyword evidence="1" id="KW-1133">Transmembrane helix</keyword>
<protein>
    <submittedName>
        <fullName evidence="2">Uncharacterized protein</fullName>
    </submittedName>
</protein>